<dbReference type="PROSITE" id="PS50012">
    <property type="entry name" value="RCC1_3"/>
    <property type="match status" value="6"/>
</dbReference>
<gene>
    <name evidence="5" type="ORF">POL67_46465</name>
</gene>
<evidence type="ECO:0000313" key="5">
    <source>
        <dbReference type="EMBL" id="MDC0748860.1"/>
    </source>
</evidence>
<dbReference type="PANTHER" id="PTHR45982:SF1">
    <property type="entry name" value="REGULATOR OF CHROMOSOME CONDENSATION"/>
    <property type="match status" value="1"/>
</dbReference>
<dbReference type="PANTHER" id="PTHR45982">
    <property type="entry name" value="REGULATOR OF CHROMOSOME CONDENSATION"/>
    <property type="match status" value="1"/>
</dbReference>
<dbReference type="Gene3D" id="2.130.10.30">
    <property type="entry name" value="Regulator of chromosome condensation 1/beta-lactamase-inhibitor protein II"/>
    <property type="match status" value="3"/>
</dbReference>
<dbReference type="InterPro" id="IPR058923">
    <property type="entry name" value="RCC1-like_dom"/>
</dbReference>
<sequence>MRNALSVSALVVGLVVLAACTPEPRNYGAGGGGSGGGPGGGGSGGDNPGCAPGTASCDDMPGCETSTTDDPKNCGGCGIVCARSCVLGVCDDPRHVTAGYHQTCVRTEIGDVYCWGRNASGELGLGVDVMAAAPAKVALATNAVDVDAGGGLFKDAAGAEQIAAHTCAVLKDTTVQCWGANGTGQLGIGAMGWRDTPTTVISLVGAVSVSAGGRHTCAVTNKNELYCWGANDRGQIGIGMASPEVNTPTKVPLDGVRQVSAGNEHTCAVLMDDTLYCWGGDGLMGPLGLGGGDDQPSPKVVSLTGVDRVSSGSTHTCALKGGQQYCWGNGYQGQLGIENEFTWRTTPTDPSAVPKPIFVSAAFNHTASISGEGGQPYVTGVNVPLGNGTTDTTYVPLPVELFNATEIAGGRLHTCVITGTGGVFCWGDNEFGQTGAGTPAPEDVLVPTSVAFP</sequence>
<keyword evidence="2" id="KW-0677">Repeat</keyword>
<dbReference type="EMBL" id="JAQNDO010000001">
    <property type="protein sequence ID" value="MDC0748860.1"/>
    <property type="molecule type" value="Genomic_DNA"/>
</dbReference>
<evidence type="ECO:0000256" key="3">
    <source>
        <dbReference type="SAM" id="SignalP"/>
    </source>
</evidence>
<dbReference type="RefSeq" id="WP_271928055.1">
    <property type="nucleotide sequence ID" value="NZ_JAQNDO010000001.1"/>
</dbReference>
<feature type="signal peptide" evidence="3">
    <location>
        <begin position="1"/>
        <end position="18"/>
    </location>
</feature>
<reference evidence="5 6" key="1">
    <citation type="submission" date="2022-11" db="EMBL/GenBank/DDBJ databases">
        <title>Minimal conservation of predation-associated metabolite biosynthetic gene clusters underscores biosynthetic potential of Myxococcota including descriptions for ten novel species: Archangium lansinium sp. nov., Myxococcus landrumus sp. nov., Nannocystis bai.</title>
        <authorList>
            <person name="Ahearne A."/>
            <person name="Stevens C."/>
            <person name="Dowd S."/>
        </authorList>
    </citation>
    <scope>NUCLEOTIDE SEQUENCE [LARGE SCALE GENOMIC DNA]</scope>
    <source>
        <strain evidence="5 6">RJM3</strain>
    </source>
</reference>
<dbReference type="InterPro" id="IPR009091">
    <property type="entry name" value="RCC1/BLIP-II"/>
</dbReference>
<accession>A0ABT5F434</accession>
<protein>
    <recommendedName>
        <fullName evidence="4">RCC1-like domain-containing protein</fullName>
    </recommendedName>
</protein>
<comment type="caution">
    <text evidence="5">The sequence shown here is derived from an EMBL/GenBank/DDBJ whole genome shotgun (WGS) entry which is preliminary data.</text>
</comment>
<dbReference type="PROSITE" id="PS51257">
    <property type="entry name" value="PROKAR_LIPOPROTEIN"/>
    <property type="match status" value="1"/>
</dbReference>
<dbReference type="InterPro" id="IPR000408">
    <property type="entry name" value="Reg_chr_condens"/>
</dbReference>
<keyword evidence="6" id="KW-1185">Reference proteome</keyword>
<keyword evidence="1" id="KW-0344">Guanine-nucleotide releasing factor</keyword>
<dbReference type="InterPro" id="IPR051553">
    <property type="entry name" value="Ran_GTPase-activating"/>
</dbReference>
<evidence type="ECO:0000256" key="1">
    <source>
        <dbReference type="ARBA" id="ARBA00022658"/>
    </source>
</evidence>
<feature type="domain" description="RCC1-like" evidence="4">
    <location>
        <begin position="175"/>
        <end position="448"/>
    </location>
</feature>
<keyword evidence="3" id="KW-0732">Signal</keyword>
<evidence type="ECO:0000313" key="6">
    <source>
        <dbReference type="Proteomes" id="UP001221411"/>
    </source>
</evidence>
<evidence type="ECO:0000256" key="2">
    <source>
        <dbReference type="ARBA" id="ARBA00022737"/>
    </source>
</evidence>
<dbReference type="Pfam" id="PF13540">
    <property type="entry name" value="RCC1_2"/>
    <property type="match status" value="1"/>
</dbReference>
<proteinExistence type="predicted"/>
<dbReference type="SUPFAM" id="SSF50985">
    <property type="entry name" value="RCC1/BLIP-II"/>
    <property type="match status" value="1"/>
</dbReference>
<organism evidence="5 6">
    <name type="scientific">Polyangium mundeleinium</name>
    <dbReference type="NCBI Taxonomy" id="2995306"/>
    <lineage>
        <taxon>Bacteria</taxon>
        <taxon>Pseudomonadati</taxon>
        <taxon>Myxococcota</taxon>
        <taxon>Polyangia</taxon>
        <taxon>Polyangiales</taxon>
        <taxon>Polyangiaceae</taxon>
        <taxon>Polyangium</taxon>
    </lineage>
</organism>
<evidence type="ECO:0000259" key="4">
    <source>
        <dbReference type="Pfam" id="PF25390"/>
    </source>
</evidence>
<dbReference type="PRINTS" id="PR00633">
    <property type="entry name" value="RCCNDNSATION"/>
</dbReference>
<name>A0ABT5F434_9BACT</name>
<feature type="chain" id="PRO_5046822352" description="RCC1-like domain-containing protein" evidence="3">
    <location>
        <begin position="19"/>
        <end position="453"/>
    </location>
</feature>
<dbReference type="Pfam" id="PF25390">
    <property type="entry name" value="WD40_RLD"/>
    <property type="match status" value="1"/>
</dbReference>
<dbReference type="Proteomes" id="UP001221411">
    <property type="component" value="Unassembled WGS sequence"/>
</dbReference>